<reference evidence="2" key="1">
    <citation type="journal article" date="2021" name="G3 (Bethesda)">
        <title>Genomic diversity, chromosomal rearrangements, and interspecies hybridization in the ogataea polymorpha species complex.</title>
        <authorList>
            <person name="Hanson S.J."/>
            <person name="Cinneide E.O."/>
            <person name="Salzberg L.I."/>
            <person name="Wolfe K.H."/>
            <person name="McGowan J."/>
            <person name="Fitzpatrick D.A."/>
            <person name="Matlin K."/>
        </authorList>
    </citation>
    <scope>NUCLEOTIDE SEQUENCE</scope>
    <source>
        <strain evidence="2">61-244</strain>
    </source>
</reference>
<dbReference type="EMBL" id="JAHLUX010000004">
    <property type="protein sequence ID" value="KAG7819595.1"/>
    <property type="molecule type" value="Genomic_DNA"/>
</dbReference>
<evidence type="ECO:0000313" key="3">
    <source>
        <dbReference type="Proteomes" id="UP001196530"/>
    </source>
</evidence>
<sequence length="416" mass="46951">MFRSRPRLLFAAVKPRRPISYWNVGANIKHFRHAMKNSDSPSLAVRLLYLGGIAAGLNLAFNSMLFVLTNMYMNELETISWDFGFRANSEFKNGLANEMIVNDPKKANQHYTNALKLVSKANGLGEDELLGYKQLDRHSQQKDISYISSYSDLVLRYALTLGSKSRDRAVDCIRYALEIQNVYGRKAQREVGAYSLRNLGLRYLADVEKENQRMDTAVNLLNEAIQVMQKHEFSHSPEPDEVPPTETCSTQLVSSIIELCVLYASTREPTYMNKSFKLLLSLLTNLENESRALAKRSQPDAKNIKSDKIPLLKLQLSEILWYKGQHGPALEFAKESACQADLFSRDNANSAKIAKVGYQNLATMYSELGDNEAAELCILKASRVEIPVSAFDSPSRTVRNTVLRHYLGPWSVAFFA</sequence>
<organism evidence="2 3">
    <name type="scientific">Pichia angusta</name>
    <name type="common">Yeast</name>
    <name type="synonym">Hansenula polymorpha</name>
    <dbReference type="NCBI Taxonomy" id="870730"/>
    <lineage>
        <taxon>Eukaryota</taxon>
        <taxon>Fungi</taxon>
        <taxon>Dikarya</taxon>
        <taxon>Ascomycota</taxon>
        <taxon>Saccharomycotina</taxon>
        <taxon>Pichiomycetes</taxon>
        <taxon>Pichiales</taxon>
        <taxon>Pichiaceae</taxon>
        <taxon>Ogataea</taxon>
    </lineage>
</organism>
<accession>A0AAN6I6H8</accession>
<evidence type="ECO:0000256" key="1">
    <source>
        <dbReference type="SAM" id="Phobius"/>
    </source>
</evidence>
<protein>
    <submittedName>
        <fullName evidence="2">Uncharacterized protein</fullName>
    </submittedName>
</protein>
<feature type="transmembrane region" description="Helical" evidence="1">
    <location>
        <begin position="47"/>
        <end position="68"/>
    </location>
</feature>
<dbReference type="Proteomes" id="UP001196530">
    <property type="component" value="Unassembled WGS sequence"/>
</dbReference>
<keyword evidence="1" id="KW-1133">Transmembrane helix</keyword>
<keyword evidence="1" id="KW-0812">Transmembrane</keyword>
<dbReference type="AlphaFoldDB" id="A0AAN6I6H8"/>
<proteinExistence type="predicted"/>
<dbReference type="RefSeq" id="XP_043060474.1">
    <property type="nucleotide sequence ID" value="XM_043202726.1"/>
</dbReference>
<gene>
    <name evidence="2" type="ORF">KL928_002269</name>
</gene>
<evidence type="ECO:0000313" key="2">
    <source>
        <dbReference type="EMBL" id="KAG7819595.1"/>
    </source>
</evidence>
<comment type="caution">
    <text evidence="2">The sequence shown here is derived from an EMBL/GenBank/DDBJ whole genome shotgun (WGS) entry which is preliminary data.</text>
</comment>
<name>A0AAN6I6H8_PICAN</name>
<keyword evidence="1" id="KW-0472">Membrane</keyword>
<dbReference type="GeneID" id="66126320"/>